<dbReference type="Proteomes" id="UP001235939">
    <property type="component" value="Chromosome 21"/>
</dbReference>
<evidence type="ECO:0000313" key="4">
    <source>
        <dbReference type="Proteomes" id="UP001235939"/>
    </source>
</evidence>
<name>A0ABY6LR46_9ARAC</name>
<evidence type="ECO:0000313" key="3">
    <source>
        <dbReference type="EMBL" id="UYV82005.1"/>
    </source>
</evidence>
<keyword evidence="4" id="KW-1185">Reference proteome</keyword>
<feature type="compositionally biased region" description="Low complexity" evidence="1">
    <location>
        <begin position="38"/>
        <end position="51"/>
    </location>
</feature>
<gene>
    <name evidence="3" type="ORF">LAZ67_21000371</name>
</gene>
<accession>A0ABY6LR46</accession>
<dbReference type="EMBL" id="CP092883">
    <property type="protein sequence ID" value="UYV82005.1"/>
    <property type="molecule type" value="Genomic_DNA"/>
</dbReference>
<feature type="domain" description="Microspherule protein N-terminal" evidence="2">
    <location>
        <begin position="87"/>
        <end position="133"/>
    </location>
</feature>
<dbReference type="InterPro" id="IPR025999">
    <property type="entry name" value="MCRS_N"/>
</dbReference>
<reference evidence="3 4" key="1">
    <citation type="submission" date="2022-01" db="EMBL/GenBank/DDBJ databases">
        <title>A chromosomal length assembly of Cordylochernes scorpioides.</title>
        <authorList>
            <person name="Zeh D."/>
            <person name="Zeh J."/>
        </authorList>
    </citation>
    <scope>NUCLEOTIDE SEQUENCE [LARGE SCALE GENOMIC DNA]</scope>
    <source>
        <strain evidence="3">IN4F17</strain>
        <tissue evidence="3">Whole Body</tissue>
    </source>
</reference>
<proteinExistence type="predicted"/>
<dbReference type="Pfam" id="PF13325">
    <property type="entry name" value="MCRS_N"/>
    <property type="match status" value="1"/>
</dbReference>
<sequence length="140" mass="15465">MADLGAASNQSKTEVCQKRRSSSRSIKRKKFDDELVESSLIKSSRSRGSGLPFSGTAVPSPTEAPKCSLDPAPVATVSSAPSTTEKKKTNDLEAVFLGTRFSSKFSLKDVEERWYALLYDINISKVMSSYHMNLEYMKLT</sequence>
<feature type="compositionally biased region" description="Basic residues" evidence="1">
    <location>
        <begin position="18"/>
        <end position="29"/>
    </location>
</feature>
<organism evidence="3 4">
    <name type="scientific">Cordylochernes scorpioides</name>
    <dbReference type="NCBI Taxonomy" id="51811"/>
    <lineage>
        <taxon>Eukaryota</taxon>
        <taxon>Metazoa</taxon>
        <taxon>Ecdysozoa</taxon>
        <taxon>Arthropoda</taxon>
        <taxon>Chelicerata</taxon>
        <taxon>Arachnida</taxon>
        <taxon>Pseudoscorpiones</taxon>
        <taxon>Cheliferoidea</taxon>
        <taxon>Chernetidae</taxon>
        <taxon>Cordylochernes</taxon>
    </lineage>
</organism>
<protein>
    <submittedName>
        <fullName evidence="3">MCRS1</fullName>
    </submittedName>
</protein>
<feature type="region of interest" description="Disordered" evidence="1">
    <location>
        <begin position="1"/>
        <end position="87"/>
    </location>
</feature>
<evidence type="ECO:0000256" key="1">
    <source>
        <dbReference type="SAM" id="MobiDB-lite"/>
    </source>
</evidence>
<evidence type="ECO:0000259" key="2">
    <source>
        <dbReference type="Pfam" id="PF13325"/>
    </source>
</evidence>